<evidence type="ECO:0000313" key="3">
    <source>
        <dbReference type="Proteomes" id="UP001589710"/>
    </source>
</evidence>
<proteinExistence type="predicted"/>
<feature type="transmembrane region" description="Helical" evidence="1">
    <location>
        <begin position="20"/>
        <end position="46"/>
    </location>
</feature>
<dbReference type="EMBL" id="JBHMCG010000010">
    <property type="protein sequence ID" value="MFB9571385.1"/>
    <property type="molecule type" value="Genomic_DNA"/>
</dbReference>
<feature type="transmembrane region" description="Helical" evidence="1">
    <location>
        <begin position="66"/>
        <end position="83"/>
    </location>
</feature>
<comment type="caution">
    <text evidence="2">The sequence shown here is derived from an EMBL/GenBank/DDBJ whole genome shotgun (WGS) entry which is preliminary data.</text>
</comment>
<dbReference type="Proteomes" id="UP001589710">
    <property type="component" value="Unassembled WGS sequence"/>
</dbReference>
<keyword evidence="3" id="KW-1185">Reference proteome</keyword>
<gene>
    <name evidence="2" type="ORF">ACFFTL_03255</name>
</gene>
<keyword evidence="1" id="KW-0812">Transmembrane</keyword>
<accession>A0ABV5R0M1</accession>
<keyword evidence="1" id="KW-1133">Transmembrane helix</keyword>
<evidence type="ECO:0000313" key="2">
    <source>
        <dbReference type="EMBL" id="MFB9571385.1"/>
    </source>
</evidence>
<protein>
    <recommendedName>
        <fullName evidence="4">ABC transporter permease</fullName>
    </recommendedName>
</protein>
<keyword evidence="1" id="KW-0472">Membrane</keyword>
<name>A0ABV5R0M1_9ACTN</name>
<evidence type="ECO:0000256" key="1">
    <source>
        <dbReference type="SAM" id="Phobius"/>
    </source>
</evidence>
<organism evidence="2 3">
    <name type="scientific">Streptomyces yanii</name>
    <dbReference type="NCBI Taxonomy" id="78510"/>
    <lineage>
        <taxon>Bacteria</taxon>
        <taxon>Bacillati</taxon>
        <taxon>Actinomycetota</taxon>
        <taxon>Actinomycetes</taxon>
        <taxon>Kitasatosporales</taxon>
        <taxon>Streptomycetaceae</taxon>
        <taxon>Streptomyces</taxon>
    </lineage>
</organism>
<dbReference type="RefSeq" id="WP_345515927.1">
    <property type="nucleotide sequence ID" value="NZ_BAAAXD010000034.1"/>
</dbReference>
<evidence type="ECO:0008006" key="4">
    <source>
        <dbReference type="Google" id="ProtNLM"/>
    </source>
</evidence>
<reference evidence="2 3" key="1">
    <citation type="submission" date="2024-09" db="EMBL/GenBank/DDBJ databases">
        <authorList>
            <person name="Sun Q."/>
            <person name="Mori K."/>
        </authorList>
    </citation>
    <scope>NUCLEOTIDE SEQUENCE [LARGE SCALE GENOMIC DNA]</scope>
    <source>
        <strain evidence="2 3">JCM 3331</strain>
    </source>
</reference>
<sequence length="116" mass="12018">MRTDLRLSWLLTSGSDRREWWRISLTSLGAACVAAFAGMAAAVASVRGYANLPVAQGLLNNPGQRPGVVLALLCLLIPALGFLGQCTRLGAVTATAARPGCGWQVPIRAGCGGSPR</sequence>